<dbReference type="Proteomes" id="UP001153678">
    <property type="component" value="Unassembled WGS sequence"/>
</dbReference>
<sequence length="89" mass="10354">MLYLLVQVNESIKCVISERIVSIESTVNKFCDLFNAVIAEQYNNREVQVFVRREKSESWREVDNGLNSDLKILEVFGFLQQTFISSMSN</sequence>
<organism evidence="1 2">
    <name type="scientific">Funneliformis geosporum</name>
    <dbReference type="NCBI Taxonomy" id="1117311"/>
    <lineage>
        <taxon>Eukaryota</taxon>
        <taxon>Fungi</taxon>
        <taxon>Fungi incertae sedis</taxon>
        <taxon>Mucoromycota</taxon>
        <taxon>Glomeromycotina</taxon>
        <taxon>Glomeromycetes</taxon>
        <taxon>Glomerales</taxon>
        <taxon>Glomeraceae</taxon>
        <taxon>Funneliformis</taxon>
    </lineage>
</organism>
<dbReference type="AlphaFoldDB" id="A0A9W4WP12"/>
<dbReference type="OrthoDB" id="2310625at2759"/>
<reference evidence="1" key="1">
    <citation type="submission" date="2022-08" db="EMBL/GenBank/DDBJ databases">
        <authorList>
            <person name="Kallberg Y."/>
            <person name="Tangrot J."/>
            <person name="Rosling A."/>
        </authorList>
    </citation>
    <scope>NUCLEOTIDE SEQUENCE</scope>
    <source>
        <strain evidence="1">Wild A</strain>
    </source>
</reference>
<accession>A0A9W4WP12</accession>
<proteinExistence type="predicted"/>
<evidence type="ECO:0000313" key="2">
    <source>
        <dbReference type="Proteomes" id="UP001153678"/>
    </source>
</evidence>
<dbReference type="EMBL" id="CAMKVN010000454">
    <property type="protein sequence ID" value="CAI2168122.1"/>
    <property type="molecule type" value="Genomic_DNA"/>
</dbReference>
<name>A0A9W4WP12_9GLOM</name>
<keyword evidence="2" id="KW-1185">Reference proteome</keyword>
<protein>
    <submittedName>
        <fullName evidence="1">4432_t:CDS:1</fullName>
    </submittedName>
</protein>
<gene>
    <name evidence="1" type="ORF">FWILDA_LOCUS3425</name>
</gene>
<evidence type="ECO:0000313" key="1">
    <source>
        <dbReference type="EMBL" id="CAI2168122.1"/>
    </source>
</evidence>
<comment type="caution">
    <text evidence="1">The sequence shown here is derived from an EMBL/GenBank/DDBJ whole genome shotgun (WGS) entry which is preliminary data.</text>
</comment>